<keyword evidence="3" id="KW-1185">Reference proteome</keyword>
<organism evidence="2 3">
    <name type="scientific">Candidatus Nitrosocosmicus arcticus</name>
    <dbReference type="NCBI Taxonomy" id="2035267"/>
    <lineage>
        <taxon>Archaea</taxon>
        <taxon>Nitrososphaerota</taxon>
        <taxon>Nitrososphaeria</taxon>
        <taxon>Nitrososphaerales</taxon>
        <taxon>Nitrososphaeraceae</taxon>
        <taxon>Candidatus Nitrosocosmicus</taxon>
    </lineage>
</organism>
<keyword evidence="1" id="KW-0812">Transmembrane</keyword>
<dbReference type="EMBL" id="VOAH01000004">
    <property type="protein sequence ID" value="TVP41233.1"/>
    <property type="molecule type" value="Genomic_DNA"/>
</dbReference>
<proteinExistence type="predicted"/>
<accession>A0A557SXB1</accession>
<keyword evidence="1" id="KW-0472">Membrane</keyword>
<protein>
    <submittedName>
        <fullName evidence="2">Uncharacterized protein</fullName>
    </submittedName>
</protein>
<comment type="caution">
    <text evidence="2">The sequence shown here is derived from an EMBL/GenBank/DDBJ whole genome shotgun (WGS) entry which is preliminary data.</text>
</comment>
<keyword evidence="1" id="KW-1133">Transmembrane helix</keyword>
<reference evidence="2 3" key="1">
    <citation type="journal article" date="2019" name="Front. Microbiol.">
        <title>Ammonia Oxidation by the Arctic Terrestrial Thaumarchaeote Candidatus Nitrosocosmicus arcticus Is Stimulated by Increasing Temperatures.</title>
        <authorList>
            <person name="Alves R.J.E."/>
            <person name="Kerou M."/>
            <person name="Zappe A."/>
            <person name="Bittner R."/>
            <person name="Abby S.S."/>
            <person name="Schmidt H.A."/>
            <person name="Pfeifer K."/>
            <person name="Schleper C."/>
        </authorList>
    </citation>
    <scope>NUCLEOTIDE SEQUENCE [LARGE SCALE GENOMIC DNA]</scope>
    <source>
        <strain evidence="2 3">Kfb</strain>
    </source>
</reference>
<feature type="transmembrane region" description="Helical" evidence="1">
    <location>
        <begin position="6"/>
        <end position="28"/>
    </location>
</feature>
<sequence>MLPKPILFIEINLFAISISLLLNKILIFTSCFNKMAIRLNPGVISNKYKILSEDIINNNPPDKNFLLFAIRFLGAVHFGLN</sequence>
<evidence type="ECO:0000313" key="2">
    <source>
        <dbReference type="EMBL" id="TVP41233.1"/>
    </source>
</evidence>
<name>A0A557SXB1_9ARCH</name>
<evidence type="ECO:0000313" key="3">
    <source>
        <dbReference type="Proteomes" id="UP000315289"/>
    </source>
</evidence>
<evidence type="ECO:0000256" key="1">
    <source>
        <dbReference type="SAM" id="Phobius"/>
    </source>
</evidence>
<gene>
    <name evidence="2" type="ORF">NARC_40196</name>
</gene>
<dbReference type="AlphaFoldDB" id="A0A557SXB1"/>
<dbReference type="Proteomes" id="UP000315289">
    <property type="component" value="Unassembled WGS sequence"/>
</dbReference>